<protein>
    <recommendedName>
        <fullName evidence="7">branched-chain-amino-acid transaminase</fullName>
        <ecNumber evidence="7">2.6.1.42</ecNumber>
    </recommendedName>
</protein>
<evidence type="ECO:0000256" key="10">
    <source>
        <dbReference type="ARBA" id="ARBA00022679"/>
    </source>
</evidence>
<dbReference type="PANTHER" id="PTHR11825">
    <property type="entry name" value="SUBGROUP IIII AMINOTRANSFERASE"/>
    <property type="match status" value="1"/>
</dbReference>
<comment type="catalytic activity">
    <reaction evidence="15">
        <text>L-leucine + 2-oxoglutarate = 4-methyl-2-oxopentanoate + L-glutamate</text>
        <dbReference type="Rhea" id="RHEA:18321"/>
        <dbReference type="ChEBI" id="CHEBI:16810"/>
        <dbReference type="ChEBI" id="CHEBI:17865"/>
        <dbReference type="ChEBI" id="CHEBI:29985"/>
        <dbReference type="ChEBI" id="CHEBI:57427"/>
        <dbReference type="EC" id="2.6.1.42"/>
    </reaction>
</comment>
<evidence type="ECO:0000256" key="12">
    <source>
        <dbReference type="ARBA" id="ARBA00023304"/>
    </source>
</evidence>
<dbReference type="InterPro" id="IPR033939">
    <property type="entry name" value="BCAT_family"/>
</dbReference>
<dbReference type="PIRSF" id="PIRSF006468">
    <property type="entry name" value="BCAT1"/>
    <property type="match status" value="1"/>
</dbReference>
<evidence type="ECO:0000256" key="2">
    <source>
        <dbReference type="ARBA" id="ARBA00003109"/>
    </source>
</evidence>
<proteinExistence type="inferred from homology"/>
<evidence type="ECO:0000313" key="17">
    <source>
        <dbReference type="EMBL" id="AOM77701.1"/>
    </source>
</evidence>
<feature type="modified residue" description="N6-(pyridoxal phosphate)lysine" evidence="16">
    <location>
        <position position="195"/>
    </location>
</feature>
<evidence type="ECO:0000256" key="7">
    <source>
        <dbReference type="ARBA" id="ARBA00013053"/>
    </source>
</evidence>
<dbReference type="EMBL" id="CP017141">
    <property type="protein sequence ID" value="AOM77701.1"/>
    <property type="molecule type" value="Genomic_DNA"/>
</dbReference>
<comment type="catalytic activity">
    <reaction evidence="13">
        <text>L-valine + 2-oxoglutarate = 3-methyl-2-oxobutanoate + L-glutamate</text>
        <dbReference type="Rhea" id="RHEA:24813"/>
        <dbReference type="ChEBI" id="CHEBI:11851"/>
        <dbReference type="ChEBI" id="CHEBI:16810"/>
        <dbReference type="ChEBI" id="CHEBI:29985"/>
        <dbReference type="ChEBI" id="CHEBI:57762"/>
        <dbReference type="EC" id="2.6.1.42"/>
    </reaction>
</comment>
<dbReference type="GO" id="GO:0004084">
    <property type="term" value="F:branched-chain-amino-acid transaminase activity"/>
    <property type="evidence" value="ECO:0007669"/>
    <property type="project" value="UniProtKB-EC"/>
</dbReference>
<evidence type="ECO:0000256" key="8">
    <source>
        <dbReference type="ARBA" id="ARBA00022576"/>
    </source>
</evidence>
<dbReference type="NCBIfam" id="NF009897">
    <property type="entry name" value="PRK13357.1"/>
    <property type="match status" value="1"/>
</dbReference>
<dbReference type="NCBIfam" id="TIGR01123">
    <property type="entry name" value="ilvE_II"/>
    <property type="match status" value="1"/>
</dbReference>
<comment type="function">
    <text evidence="2">Acts on leucine, isoleucine and valine.</text>
</comment>
<dbReference type="InterPro" id="IPR043132">
    <property type="entry name" value="BCAT-like_C"/>
</dbReference>
<evidence type="ECO:0000256" key="13">
    <source>
        <dbReference type="ARBA" id="ARBA00048212"/>
    </source>
</evidence>
<evidence type="ECO:0000256" key="4">
    <source>
        <dbReference type="ARBA" id="ARBA00004931"/>
    </source>
</evidence>
<evidence type="ECO:0000256" key="11">
    <source>
        <dbReference type="ARBA" id="ARBA00022898"/>
    </source>
</evidence>
<comment type="pathway">
    <text evidence="5">Amino-acid biosynthesis; L-leucine biosynthesis; L-leucine from 3-methyl-2-oxobutanoate: step 4/4.</text>
</comment>
<comment type="pathway">
    <text evidence="4">Amino-acid biosynthesis; L-valine biosynthesis; L-valine from pyruvate: step 4/4.</text>
</comment>
<evidence type="ECO:0000256" key="1">
    <source>
        <dbReference type="ARBA" id="ARBA00001933"/>
    </source>
</evidence>
<dbReference type="InterPro" id="IPR043131">
    <property type="entry name" value="BCAT-like_N"/>
</dbReference>
<keyword evidence="10 17" id="KW-0808">Transferase</keyword>
<dbReference type="UniPathway" id="UPA00048">
    <property type="reaction ID" value="UER00073"/>
</dbReference>
<dbReference type="InterPro" id="IPR005786">
    <property type="entry name" value="B_amino_transII"/>
</dbReference>
<comment type="pathway">
    <text evidence="3">Amino-acid biosynthesis; L-isoleucine biosynthesis; L-isoleucine from 2-oxobutanoate: step 4/4.</text>
</comment>
<dbReference type="CDD" id="cd01557">
    <property type="entry name" value="BCAT_beta_family"/>
    <property type="match status" value="1"/>
</dbReference>
<evidence type="ECO:0000313" key="18">
    <source>
        <dbReference type="Proteomes" id="UP000094313"/>
    </source>
</evidence>
<dbReference type="OrthoDB" id="9804984at2"/>
<dbReference type="KEGG" id="psty:BFS30_11280"/>
<comment type="cofactor">
    <cofactor evidence="1">
        <name>pyridoxal 5'-phosphate</name>
        <dbReference type="ChEBI" id="CHEBI:597326"/>
    </cofactor>
</comment>
<dbReference type="UniPathway" id="UPA00049">
    <property type="reaction ID" value="UER00062"/>
</dbReference>
<evidence type="ECO:0000256" key="6">
    <source>
        <dbReference type="ARBA" id="ARBA00009320"/>
    </source>
</evidence>
<dbReference type="Gene3D" id="3.30.470.10">
    <property type="match status" value="1"/>
</dbReference>
<dbReference type="UniPathway" id="UPA00047">
    <property type="reaction ID" value="UER00058"/>
</dbReference>
<organism evidence="17 18">
    <name type="scientific">Pedobacter steynii</name>
    <dbReference type="NCBI Taxonomy" id="430522"/>
    <lineage>
        <taxon>Bacteria</taxon>
        <taxon>Pseudomonadati</taxon>
        <taxon>Bacteroidota</taxon>
        <taxon>Sphingobacteriia</taxon>
        <taxon>Sphingobacteriales</taxon>
        <taxon>Sphingobacteriaceae</taxon>
        <taxon>Pedobacter</taxon>
    </lineage>
</organism>
<gene>
    <name evidence="17" type="ORF">BFS30_11280</name>
</gene>
<keyword evidence="11" id="KW-0663">Pyridoxal phosphate</keyword>
<dbReference type="GO" id="GO:0009099">
    <property type="term" value="P:L-valine biosynthetic process"/>
    <property type="evidence" value="ECO:0007669"/>
    <property type="project" value="UniProtKB-UniPathway"/>
</dbReference>
<dbReference type="Proteomes" id="UP000094313">
    <property type="component" value="Chromosome"/>
</dbReference>
<evidence type="ECO:0000256" key="14">
    <source>
        <dbReference type="ARBA" id="ARBA00048798"/>
    </source>
</evidence>
<comment type="similarity">
    <text evidence="6">Belongs to the class-IV pyridoxal-phosphate-dependent aminotransferase family.</text>
</comment>
<dbReference type="GO" id="GO:0009098">
    <property type="term" value="P:L-leucine biosynthetic process"/>
    <property type="evidence" value="ECO:0007669"/>
    <property type="project" value="UniProtKB-UniPathway"/>
</dbReference>
<evidence type="ECO:0000256" key="3">
    <source>
        <dbReference type="ARBA" id="ARBA00004824"/>
    </source>
</evidence>
<reference evidence="17 18" key="1">
    <citation type="submission" date="2016-08" db="EMBL/GenBank/DDBJ databases">
        <authorList>
            <person name="Seilhamer J.J."/>
        </authorList>
    </citation>
    <scope>NUCLEOTIDE SEQUENCE [LARGE SCALE GENOMIC DNA]</scope>
    <source>
        <strain evidence="17 18">DX4</strain>
    </source>
</reference>
<evidence type="ECO:0000256" key="15">
    <source>
        <dbReference type="ARBA" id="ARBA00049229"/>
    </source>
</evidence>
<dbReference type="SUPFAM" id="SSF56752">
    <property type="entry name" value="D-aminoacid aminotransferase-like PLP-dependent enzymes"/>
    <property type="match status" value="1"/>
</dbReference>
<sequence length="354" mass="39086">MNETLDITITKADQSRLTVTDFSQLPFGKVFSDHMFIAEYEDGAWTNLQVLPYGPIPMSPAISALHYGQAIFEGMKAYRQADGNISVFRADKNFERFNKSAQRMAMPAIPEDIFRQGIAALIDIDKNWVPNQDGYSLYIRPVMFATDPYLGVRASDKYTFALLTTPTGPYYSKALKVKIETEFTRADEGGVGYAKTAGNYARSLHPFAEALKEGFDQLIWTDAVSHEFIEEAGTANLIFVIDGKLVTPSIRSTVLDGVTRDTIIQLAKKAGIEVEERRVSVKEVIEGIENGKLTDAFAAGTAATVTPIGEISYEGKLHTLTDPATRTISAGIAKTLNDIRYGLAPDEFGWNWIV</sequence>
<keyword evidence="9" id="KW-0028">Amino-acid biosynthesis</keyword>
<dbReference type="PANTHER" id="PTHR11825:SF44">
    <property type="entry name" value="BRANCHED-CHAIN-AMINO-ACID AMINOTRANSFERASE"/>
    <property type="match status" value="1"/>
</dbReference>
<keyword evidence="18" id="KW-1185">Reference proteome</keyword>
<keyword evidence="8 17" id="KW-0032">Aminotransferase</keyword>
<dbReference type="Pfam" id="PF01063">
    <property type="entry name" value="Aminotran_4"/>
    <property type="match status" value="1"/>
</dbReference>
<dbReference type="GO" id="GO:0009097">
    <property type="term" value="P:isoleucine biosynthetic process"/>
    <property type="evidence" value="ECO:0007669"/>
    <property type="project" value="UniProtKB-UniPathway"/>
</dbReference>
<dbReference type="RefSeq" id="WP_069379389.1">
    <property type="nucleotide sequence ID" value="NZ_CP017141.1"/>
</dbReference>
<dbReference type="EC" id="2.6.1.42" evidence="7"/>
<dbReference type="Gene3D" id="3.20.10.10">
    <property type="entry name" value="D-amino Acid Aminotransferase, subunit A, domain 2"/>
    <property type="match status" value="1"/>
</dbReference>
<comment type="catalytic activity">
    <reaction evidence="14">
        <text>L-isoleucine + 2-oxoglutarate = (S)-3-methyl-2-oxopentanoate + L-glutamate</text>
        <dbReference type="Rhea" id="RHEA:24801"/>
        <dbReference type="ChEBI" id="CHEBI:16810"/>
        <dbReference type="ChEBI" id="CHEBI:29985"/>
        <dbReference type="ChEBI" id="CHEBI:35146"/>
        <dbReference type="ChEBI" id="CHEBI:58045"/>
        <dbReference type="EC" id="2.6.1.42"/>
    </reaction>
</comment>
<dbReference type="InterPro" id="IPR001544">
    <property type="entry name" value="Aminotrans_IV"/>
</dbReference>
<evidence type="ECO:0000256" key="9">
    <source>
        <dbReference type="ARBA" id="ARBA00022605"/>
    </source>
</evidence>
<evidence type="ECO:0000256" key="5">
    <source>
        <dbReference type="ARBA" id="ARBA00005072"/>
    </source>
</evidence>
<keyword evidence="12" id="KW-0100">Branched-chain amino acid biosynthesis</keyword>
<name>A0A1D7QGB3_9SPHI</name>
<dbReference type="InterPro" id="IPR036038">
    <property type="entry name" value="Aminotransferase-like"/>
</dbReference>
<evidence type="ECO:0000256" key="16">
    <source>
        <dbReference type="PIRSR" id="PIRSR006468-1"/>
    </source>
</evidence>
<accession>A0A1D7QGB3</accession>
<dbReference type="AlphaFoldDB" id="A0A1D7QGB3"/>